<evidence type="ECO:0000313" key="3">
    <source>
        <dbReference type="Proteomes" id="UP000076574"/>
    </source>
</evidence>
<keyword evidence="1" id="KW-0472">Membrane</keyword>
<reference evidence="2 3" key="1">
    <citation type="submission" date="2016-03" db="EMBL/GenBank/DDBJ databases">
        <title>Microsymbionts genomes from the relict species Vavilovia formosa (Stev.) Fed.</title>
        <authorList>
            <person name="Kopat V."/>
            <person name="Chirak E."/>
            <person name="Kimeklis A."/>
            <person name="Andronov E."/>
        </authorList>
    </citation>
    <scope>NUCLEOTIDE SEQUENCE [LARGE SCALE GENOMIC DNA]</scope>
    <source>
        <strain evidence="2 3">Vaf07</strain>
    </source>
</reference>
<dbReference type="Proteomes" id="UP000076574">
    <property type="component" value="Unassembled WGS sequence"/>
</dbReference>
<gene>
    <name evidence="2" type="ORF">A4A58_06650</name>
</gene>
<keyword evidence="3" id="KW-1185">Reference proteome</keyword>
<sequence length="429" mass="48856">MRSIFGRLHRWAGLLTAAFLFFSGVTGAIISWDHELDDLLNSKLKDVTTAGPAKPSIELAGLIEQRDPRARVIHMYMTPEKNESLSFFVLPRIDPTTSKRYTLDYNQIFLDPNTGEELGRRYWGAVWPVTRENFVSFLYKLHYTMHIPEFWGSDRWGMRILGVIAIIWTIDCFIGFYLTLPSRKRVKAGAAPAVARELGKGFWARWKPAWMIKTSGSAYRINFDIHRAFSLWTWGLLFIIAFTAFSLNLYFEVFSPLMKKFSDYTPTPYEQREYRHLDSPIEPKMTWAQILERATADGKARGWTTPIGSLFYGPAHGVYQVFFFEPGDDHGAAGVGPPSLFYDSEDGRPLGAKLPWVGTAADIFVQMQFPMHSGRILGLPGRILISAMGLVVAALSVTGVVIWWRKRRARVKVRETTEERSNTRLAPAE</sequence>
<dbReference type="OrthoDB" id="7238323at2"/>
<feature type="transmembrane region" description="Helical" evidence="1">
    <location>
        <begin position="160"/>
        <end position="180"/>
    </location>
</feature>
<evidence type="ECO:0000256" key="1">
    <source>
        <dbReference type="SAM" id="Phobius"/>
    </source>
</evidence>
<dbReference type="PANTHER" id="PTHR34219:SF5">
    <property type="entry name" value="BLR4505 PROTEIN"/>
    <property type="match status" value="1"/>
</dbReference>
<feature type="transmembrane region" description="Helical" evidence="1">
    <location>
        <begin position="229"/>
        <end position="251"/>
    </location>
</feature>
<protein>
    <submittedName>
        <fullName evidence="2">Peptidase</fullName>
    </submittedName>
</protein>
<keyword evidence="1" id="KW-0812">Transmembrane</keyword>
<organism evidence="2 3">
    <name type="scientific">Tardiphaga robiniae</name>
    <dbReference type="NCBI Taxonomy" id="943830"/>
    <lineage>
        <taxon>Bacteria</taxon>
        <taxon>Pseudomonadati</taxon>
        <taxon>Pseudomonadota</taxon>
        <taxon>Alphaproteobacteria</taxon>
        <taxon>Hyphomicrobiales</taxon>
        <taxon>Nitrobacteraceae</taxon>
        <taxon>Tardiphaga</taxon>
    </lineage>
</organism>
<feature type="transmembrane region" description="Helical" evidence="1">
    <location>
        <begin position="383"/>
        <end position="404"/>
    </location>
</feature>
<evidence type="ECO:0000313" key="2">
    <source>
        <dbReference type="EMBL" id="KZD23077.1"/>
    </source>
</evidence>
<dbReference type="EMBL" id="LVYV01000012">
    <property type="protein sequence ID" value="KZD23077.1"/>
    <property type="molecule type" value="Genomic_DNA"/>
</dbReference>
<dbReference type="Pfam" id="PF03929">
    <property type="entry name" value="PepSY_TM"/>
    <property type="match status" value="1"/>
</dbReference>
<dbReference type="AlphaFoldDB" id="A0A165RT65"/>
<dbReference type="PANTHER" id="PTHR34219">
    <property type="entry name" value="IRON-REGULATED INNER MEMBRANE PROTEIN-RELATED"/>
    <property type="match status" value="1"/>
</dbReference>
<name>A0A165RT65_9BRAD</name>
<dbReference type="STRING" id="943830.A4A58_06650"/>
<proteinExistence type="predicted"/>
<dbReference type="InterPro" id="IPR005625">
    <property type="entry name" value="PepSY-ass_TM"/>
</dbReference>
<dbReference type="RefSeq" id="WP_068733104.1">
    <property type="nucleotide sequence ID" value="NZ_LVYV01000012.1"/>
</dbReference>
<comment type="caution">
    <text evidence="2">The sequence shown here is derived from an EMBL/GenBank/DDBJ whole genome shotgun (WGS) entry which is preliminary data.</text>
</comment>
<keyword evidence="1" id="KW-1133">Transmembrane helix</keyword>
<accession>A0A165RT65</accession>